<name>A0ABX3Z7B3_9STAP</name>
<dbReference type="Proteomes" id="UP000195208">
    <property type="component" value="Unassembled WGS sequence"/>
</dbReference>
<accession>A0ABX3Z7B3</accession>
<dbReference type="EMBL" id="NEFX01000003">
    <property type="protein sequence ID" value="OTW31926.1"/>
    <property type="molecule type" value="Genomic_DNA"/>
</dbReference>
<evidence type="ECO:0000313" key="2">
    <source>
        <dbReference type="Proteomes" id="UP000195208"/>
    </source>
</evidence>
<reference evidence="1 2" key="1">
    <citation type="submission" date="2017-04" db="EMBL/GenBank/DDBJ databases">
        <title>Staphylococcus agnetis, a potential pathogen in the broiler production.</title>
        <authorList>
            <person name="Poulsen L."/>
        </authorList>
    </citation>
    <scope>NUCLEOTIDE SEQUENCE [LARGE SCALE GENOMIC DNA]</scope>
    <source>
        <strain evidence="1 2">723_310714_2_2_spleen</strain>
    </source>
</reference>
<evidence type="ECO:0000313" key="1">
    <source>
        <dbReference type="EMBL" id="OTW31926.1"/>
    </source>
</evidence>
<gene>
    <name evidence="1" type="ORF">B9M88_02285</name>
</gene>
<keyword evidence="2" id="KW-1185">Reference proteome</keyword>
<sequence>MHQHNVPKYSEAIIFLNDCHKMALSFQLLYREKPEDAHDLLHTLHATLTTAYKHLPPPQSTSSPSYDYATFYQCIHHLYHNPLTRIDIGNQMCVTQNYIDHILHTKSHLQT</sequence>
<protein>
    <submittedName>
        <fullName evidence="1">Uncharacterized protein</fullName>
    </submittedName>
</protein>
<proteinExistence type="predicted"/>
<comment type="caution">
    <text evidence="1">The sequence shown here is derived from an EMBL/GenBank/DDBJ whole genome shotgun (WGS) entry which is preliminary data.</text>
</comment>
<organism evidence="1 2">
    <name type="scientific">Staphylococcus agnetis</name>
    <dbReference type="NCBI Taxonomy" id="985762"/>
    <lineage>
        <taxon>Bacteria</taxon>
        <taxon>Bacillati</taxon>
        <taxon>Bacillota</taxon>
        <taxon>Bacilli</taxon>
        <taxon>Bacillales</taxon>
        <taxon>Staphylococcaceae</taxon>
        <taxon>Staphylococcus</taxon>
    </lineage>
</organism>